<proteinExistence type="predicted"/>
<gene>
    <name evidence="3" type="primary">LOC116552304</name>
</gene>
<keyword evidence="2" id="KW-1185">Reference proteome</keyword>
<accession>A0A6J3HZ16</accession>
<dbReference type="AlphaFoldDB" id="A0A6J3HZ16"/>
<feature type="region of interest" description="Disordered" evidence="1">
    <location>
        <begin position="1"/>
        <end position="35"/>
    </location>
</feature>
<reference evidence="3" key="1">
    <citation type="submission" date="2025-08" db="UniProtKB">
        <authorList>
            <consortium name="RefSeq"/>
        </authorList>
    </citation>
    <scope>IDENTIFICATION</scope>
    <source>
        <tissue evidence="3">Blood</tissue>
    </source>
</reference>
<dbReference type="GeneID" id="116552304"/>
<dbReference type="RefSeq" id="XP_032134904.1">
    <property type="nucleotide sequence ID" value="XM_032279013.1"/>
</dbReference>
<evidence type="ECO:0000313" key="2">
    <source>
        <dbReference type="Proteomes" id="UP000504640"/>
    </source>
</evidence>
<evidence type="ECO:0000256" key="1">
    <source>
        <dbReference type="SAM" id="MobiDB-lite"/>
    </source>
</evidence>
<name>A0A6J3HZ16_SAPAP</name>
<dbReference type="Proteomes" id="UP000504640">
    <property type="component" value="Unplaced"/>
</dbReference>
<organism evidence="2 3">
    <name type="scientific">Sapajus apella</name>
    <name type="common">Brown-capped capuchin</name>
    <name type="synonym">Cebus apella</name>
    <dbReference type="NCBI Taxonomy" id="9515"/>
    <lineage>
        <taxon>Eukaryota</taxon>
        <taxon>Metazoa</taxon>
        <taxon>Chordata</taxon>
        <taxon>Craniata</taxon>
        <taxon>Vertebrata</taxon>
        <taxon>Euteleostomi</taxon>
        <taxon>Mammalia</taxon>
        <taxon>Eutheria</taxon>
        <taxon>Euarchontoglires</taxon>
        <taxon>Primates</taxon>
        <taxon>Haplorrhini</taxon>
        <taxon>Platyrrhini</taxon>
        <taxon>Cebidae</taxon>
        <taxon>Cebinae</taxon>
        <taxon>Sapajus</taxon>
    </lineage>
</organism>
<protein>
    <submittedName>
        <fullName evidence="3">Uncharacterized protein LOC116552304</fullName>
    </submittedName>
</protein>
<sequence>MPYDRRPGARPSQVVDSPPSWLSSAPLRSHPRGPGVSGSFAGIALLKFQARARRGEQRPDSLNAVPPIPDSREEGAALCWDLNSPSLGFYPTVKCATGSATHPHPPAPCSHSHILSLEFFVQFEFYSNTQRLMEKTWETGGKKIQRPFLQKALPQSLALGALEAAMQNAPGEVRVAGVQTHRGIFGGGHRRSFIRGWKGNERNEKSDSTSL</sequence>
<evidence type="ECO:0000313" key="3">
    <source>
        <dbReference type="RefSeq" id="XP_032134904.1"/>
    </source>
</evidence>